<evidence type="ECO:0000259" key="1">
    <source>
        <dbReference type="Pfam" id="PF09820"/>
    </source>
</evidence>
<dbReference type="Pfam" id="PF09820">
    <property type="entry name" value="AAA-ATPase_like"/>
    <property type="match status" value="1"/>
</dbReference>
<dbReference type="EMBL" id="FOGJ01000018">
    <property type="protein sequence ID" value="SES07934.1"/>
    <property type="molecule type" value="Genomic_DNA"/>
</dbReference>
<gene>
    <name evidence="2" type="ORF">SAMN04487884_11858</name>
</gene>
<dbReference type="InterPro" id="IPR012547">
    <property type="entry name" value="PDDEXK_9"/>
</dbReference>
<proteinExistence type="predicted"/>
<reference evidence="2 3" key="1">
    <citation type="submission" date="2016-10" db="EMBL/GenBank/DDBJ databases">
        <authorList>
            <person name="de Groot N.N."/>
        </authorList>
    </citation>
    <scope>NUCLEOTIDE SEQUENCE [LARGE SCALE GENOMIC DNA]</scope>
    <source>
        <strain evidence="2 3">AR40</strain>
    </source>
</reference>
<dbReference type="OrthoDB" id="1050390at2"/>
<dbReference type="PANTHER" id="PTHR34825">
    <property type="entry name" value="CONSERVED PROTEIN, WITH A WEAK D-GALACTARATE DEHYDRATASE/ALTRONATE HYDROLASE DOMAIN"/>
    <property type="match status" value="1"/>
</dbReference>
<organism evidence="2 3">
    <name type="scientific">Butyrivibrio fibrisolvens</name>
    <dbReference type="NCBI Taxonomy" id="831"/>
    <lineage>
        <taxon>Bacteria</taxon>
        <taxon>Bacillati</taxon>
        <taxon>Bacillota</taxon>
        <taxon>Clostridia</taxon>
        <taxon>Lachnospirales</taxon>
        <taxon>Lachnospiraceae</taxon>
        <taxon>Butyrivibrio</taxon>
    </lineage>
</organism>
<protein>
    <submittedName>
        <fullName evidence="2">PD-(D/E)XK nuclease superfamily protein</fullName>
    </submittedName>
</protein>
<dbReference type="InterPro" id="IPR018631">
    <property type="entry name" value="AAA-ATPase-like_dom"/>
</dbReference>
<dbReference type="Pfam" id="PF08011">
    <property type="entry name" value="PDDEXK_9"/>
    <property type="match status" value="1"/>
</dbReference>
<feature type="domain" description="AAA-ATPase-like" evidence="1">
    <location>
        <begin position="8"/>
        <end position="205"/>
    </location>
</feature>
<dbReference type="InterPro" id="IPR027417">
    <property type="entry name" value="P-loop_NTPase"/>
</dbReference>
<sequence>MTKAISTSIYSFKDLIENNCIYVDKTKYLYDIISAPKGQFFCSRPRRFGKSLTISTLEAIFCGQKELFKDCYIYNETDYDWKKYPIIRLDFAKANLSSIELLSSWLLQTLNGIAKANGIEVKNTDPALLFGELIEALYKKENQTGVVVLVDEYDKPIMEHLENEDEAEMFRNFMETFYQMIKGYEQYERFVFMTGVIKFAKLSIFSKLNSLTDISMDRKYACMFGYTEDELETYFGEYIEALNKQGIYDENRNKLDYASILTTLKRWYDGFRFSPREESVYNPVSIGSFFRNEGIFSNYWFETGTPKVLIKTMQQIQITLDDVRDPIISRDTFSVFDITEFAFSSDGIKNGNARRIIGKQKFLQLLYQTGYMTLGDVPEDGLSDSYYPMRFPNKEVRDSFQKNIVSLFVDEDPADFSATVDLIKRAAREGKSKDIRKYMENIFANIPYTIQIAEEKYYQSIMYTVFLLCGMDIDPEVATNVGRIDAVLDAGDHIYIFEFKFEKTADEALNQIERKKYAEKYLIKAEEKGQTIHKIGVEFSYNKDQRNIIEWVEV</sequence>
<dbReference type="RefSeq" id="WP_074757047.1">
    <property type="nucleotide sequence ID" value="NZ_FOGJ01000018.1"/>
</dbReference>
<accession>A0A1H9UFJ5</accession>
<dbReference type="PANTHER" id="PTHR34825:SF1">
    <property type="entry name" value="AAA-ATPASE-LIKE DOMAIN-CONTAINING PROTEIN"/>
    <property type="match status" value="1"/>
</dbReference>
<dbReference type="AlphaFoldDB" id="A0A1H9UFJ5"/>
<dbReference type="Proteomes" id="UP000182584">
    <property type="component" value="Unassembled WGS sequence"/>
</dbReference>
<name>A0A1H9UFJ5_BUTFI</name>
<evidence type="ECO:0000313" key="3">
    <source>
        <dbReference type="Proteomes" id="UP000182584"/>
    </source>
</evidence>
<dbReference type="SUPFAM" id="SSF52540">
    <property type="entry name" value="P-loop containing nucleoside triphosphate hydrolases"/>
    <property type="match status" value="1"/>
</dbReference>
<evidence type="ECO:0000313" key="2">
    <source>
        <dbReference type="EMBL" id="SES07934.1"/>
    </source>
</evidence>